<dbReference type="GeneID" id="79265630"/>
<feature type="region of interest" description="Disordered" evidence="1">
    <location>
        <begin position="377"/>
        <end position="398"/>
    </location>
</feature>
<gene>
    <name evidence="2" type="ORF">ACFQJ4_01425</name>
</gene>
<evidence type="ECO:0000313" key="3">
    <source>
        <dbReference type="Proteomes" id="UP001596398"/>
    </source>
</evidence>
<evidence type="ECO:0000313" key="2">
    <source>
        <dbReference type="EMBL" id="MFC7233968.1"/>
    </source>
</evidence>
<sequence>MTVSIRAAEDDTGLVIEDRIEQRQCRLRTDTAVSPEPATREFAYPLDGAVTVTAGRLRVEEVPGALLRDGDGDVLADFEHFSERRFPAGEYVFEVSGPVKLYVALSGPMTVALDAVTMTITADDPTEMLVGARSYHERPATTVTTTDDPHDLMRAVSALPSALKTLSPERSFPTLRGHPPELAVGEELHVPEMLTTPDSGLHVEVPPELGPVFVVAPLAYYLGADVRPGPVPRLVGDDGFEHVLDSRYGFEREVERVLKQTFLLDCLTRTEGIYDVPLHERAAVEDGLDLDFAALYDADPTDRLARYLDVPFDAVSAYVPQWKLTAHVTPDADSVETLPFLVDDLAVVRTPADREPTRNRSQLAAIEEFTRTRAAGGVATRSRAGRARDEETWSPPVIEPESADSIEQAWVGPGAPVGASKALPQAFRNRLDRGEKEGDVEIVVVCNDDEMLDEHETARGVYGSREELPFEVTFYEDLTTDRLAIVLESEVDYFHYIGHIEREGFRCSDGMLDVRELDAVAMDTFFLNACTSYEQGMALIEKGAVGGIVTLDEVINSGAIRVGKAMSRLLNRGFPLRAGLNIAAERSIVGNQYIVIGDGNMDIAHAESLIPNLLEVNQTDEDTYDVFYRSYYAGRLGVGTMTRPNFEGNDEHYLIGSPVADFTVDKQSLRDFLSLEVIPLQIGHDFAWSDEFSF</sequence>
<name>A0ABD5ZL53_9EURY</name>
<dbReference type="Proteomes" id="UP001596398">
    <property type="component" value="Unassembled WGS sequence"/>
</dbReference>
<proteinExistence type="predicted"/>
<comment type="caution">
    <text evidence="2">The sequence shown here is derived from an EMBL/GenBank/DDBJ whole genome shotgun (WGS) entry which is preliminary data.</text>
</comment>
<reference evidence="2 3" key="1">
    <citation type="journal article" date="2019" name="Int. J. Syst. Evol. Microbiol.">
        <title>The Global Catalogue of Microorganisms (GCM) 10K type strain sequencing project: providing services to taxonomists for standard genome sequencing and annotation.</title>
        <authorList>
            <consortium name="The Broad Institute Genomics Platform"/>
            <consortium name="The Broad Institute Genome Sequencing Center for Infectious Disease"/>
            <person name="Wu L."/>
            <person name="Ma J."/>
        </authorList>
    </citation>
    <scope>NUCLEOTIDE SEQUENCE [LARGE SCALE GENOMIC DNA]</scope>
    <source>
        <strain evidence="2 3">DT85</strain>
    </source>
</reference>
<evidence type="ECO:0008006" key="4">
    <source>
        <dbReference type="Google" id="ProtNLM"/>
    </source>
</evidence>
<dbReference type="RefSeq" id="WP_276234961.1">
    <property type="nucleotide sequence ID" value="NZ_CP119802.1"/>
</dbReference>
<dbReference type="EMBL" id="JBHTAP010000001">
    <property type="protein sequence ID" value="MFC7233968.1"/>
    <property type="molecule type" value="Genomic_DNA"/>
</dbReference>
<protein>
    <recommendedName>
        <fullName evidence="4">CHAT domain-containing protein</fullName>
    </recommendedName>
</protein>
<organism evidence="2 3">
    <name type="scientific">Halosegnis marinus</name>
    <dbReference type="NCBI Taxonomy" id="3034023"/>
    <lineage>
        <taxon>Archaea</taxon>
        <taxon>Methanobacteriati</taxon>
        <taxon>Methanobacteriota</taxon>
        <taxon>Stenosarchaea group</taxon>
        <taxon>Halobacteria</taxon>
        <taxon>Halobacteriales</taxon>
        <taxon>Natronomonadaceae</taxon>
        <taxon>Halosegnis</taxon>
    </lineage>
</organism>
<dbReference type="AlphaFoldDB" id="A0ABD5ZL53"/>
<keyword evidence="3" id="KW-1185">Reference proteome</keyword>
<accession>A0ABD5ZL53</accession>
<evidence type="ECO:0000256" key="1">
    <source>
        <dbReference type="SAM" id="MobiDB-lite"/>
    </source>
</evidence>